<feature type="signal peptide" evidence="1">
    <location>
        <begin position="1"/>
        <end position="21"/>
    </location>
</feature>
<proteinExistence type="predicted"/>
<dbReference type="HOGENOM" id="CLU_1371141_0_0_10"/>
<comment type="caution">
    <text evidence="3">The sequence shown here is derived from an EMBL/GenBank/DDBJ whole genome shotgun (WGS) entry which is preliminary data.</text>
</comment>
<accession>D1PZR2</accession>
<dbReference type="AlphaFoldDB" id="D1PZR2"/>
<evidence type="ECO:0000256" key="1">
    <source>
        <dbReference type="SAM" id="SignalP"/>
    </source>
</evidence>
<keyword evidence="1" id="KW-0732">Signal</keyword>
<feature type="chain" id="PRO_5003026836" description="Outer membrane protein beta-barrel domain-containing protein" evidence="1">
    <location>
        <begin position="22"/>
        <end position="198"/>
    </location>
</feature>
<keyword evidence="4" id="KW-1185">Reference proteome</keyword>
<dbReference type="eggNOG" id="ENOG50346IJ">
    <property type="taxonomic scope" value="Bacteria"/>
</dbReference>
<dbReference type="RefSeq" id="WP_007175398.1">
    <property type="nucleotide sequence ID" value="NZ_GG704786.1"/>
</dbReference>
<organism evidence="3 4">
    <name type="scientific">Hallella bergensis DSM 17361</name>
    <dbReference type="NCBI Taxonomy" id="585502"/>
    <lineage>
        <taxon>Bacteria</taxon>
        <taxon>Pseudomonadati</taxon>
        <taxon>Bacteroidota</taxon>
        <taxon>Bacteroidia</taxon>
        <taxon>Bacteroidales</taxon>
        <taxon>Prevotellaceae</taxon>
        <taxon>Hallella</taxon>
    </lineage>
</organism>
<dbReference type="EMBL" id="ACKS01000091">
    <property type="protein sequence ID" value="EFA43094.1"/>
    <property type="molecule type" value="Genomic_DNA"/>
</dbReference>
<dbReference type="Proteomes" id="UP000003160">
    <property type="component" value="Unassembled WGS sequence"/>
</dbReference>
<reference evidence="3 4" key="1">
    <citation type="submission" date="2009-10" db="EMBL/GenBank/DDBJ databases">
        <authorList>
            <person name="Qin X."/>
            <person name="Bachman B."/>
            <person name="Battles P."/>
            <person name="Bell A."/>
            <person name="Bess C."/>
            <person name="Bickham C."/>
            <person name="Chaboub L."/>
            <person name="Chen D."/>
            <person name="Coyle M."/>
            <person name="Deiros D.R."/>
            <person name="Dinh H."/>
            <person name="Forbes L."/>
            <person name="Fowler G."/>
            <person name="Francisco L."/>
            <person name="Fu Q."/>
            <person name="Gubbala S."/>
            <person name="Hale W."/>
            <person name="Han Y."/>
            <person name="Hemphill L."/>
            <person name="Highlander S.K."/>
            <person name="Hirani K."/>
            <person name="Hogues M."/>
            <person name="Jackson L."/>
            <person name="Jakkamsetti A."/>
            <person name="Javaid M."/>
            <person name="Jiang H."/>
            <person name="Korchina V."/>
            <person name="Kovar C."/>
            <person name="Lara F."/>
            <person name="Lee S."/>
            <person name="Mata R."/>
            <person name="Mathew T."/>
            <person name="Moen C."/>
            <person name="Morales K."/>
            <person name="Munidasa M."/>
            <person name="Nazareth L."/>
            <person name="Ngo R."/>
            <person name="Nguyen L."/>
            <person name="Okwuonu G."/>
            <person name="Ongeri F."/>
            <person name="Patil S."/>
            <person name="Petrosino J."/>
            <person name="Pham C."/>
            <person name="Pham P."/>
            <person name="Pu L.-L."/>
            <person name="Puazo M."/>
            <person name="Raj R."/>
            <person name="Reid J."/>
            <person name="Rouhana J."/>
            <person name="Saada N."/>
            <person name="Shang Y."/>
            <person name="Simmons D."/>
            <person name="Thornton R."/>
            <person name="Warren J."/>
            <person name="Weissenberger G."/>
            <person name="Zhang J."/>
            <person name="Zhang L."/>
            <person name="Zhou C."/>
            <person name="Zhu D."/>
            <person name="Muzny D."/>
            <person name="Worley K."/>
            <person name="Gibbs R."/>
        </authorList>
    </citation>
    <scope>NUCLEOTIDE SEQUENCE [LARGE SCALE GENOMIC DNA]</scope>
    <source>
        <strain evidence="3 4">DSM 17361</strain>
    </source>
</reference>
<feature type="domain" description="Outer membrane protein beta-barrel" evidence="2">
    <location>
        <begin position="20"/>
        <end position="174"/>
    </location>
</feature>
<sequence length="198" mass="21847">MKRTFLIMLLLTGILAANAQAKKWEHNVYLSGGLLINKTNDGSETGLSARIGYGLNRYFSEKFSVMAGVALRNVTESPFSSKDGSDNDNFTFLDIPIVAQYHMAGQGNGWVFGLGPVLSFTANNDTYNIDAIPDSPLNHINKLKNFGFGLQPSVFYQIGKFRIGAEAYVGLTDMEKKTAHTKGSHYIHDTVVTVQFHF</sequence>
<protein>
    <recommendedName>
        <fullName evidence="2">Outer membrane protein beta-barrel domain-containing protein</fullName>
    </recommendedName>
</protein>
<dbReference type="Pfam" id="PF13568">
    <property type="entry name" value="OMP_b-brl_2"/>
    <property type="match status" value="1"/>
</dbReference>
<evidence type="ECO:0000313" key="4">
    <source>
        <dbReference type="Proteomes" id="UP000003160"/>
    </source>
</evidence>
<name>D1PZR2_9BACT</name>
<evidence type="ECO:0000313" key="3">
    <source>
        <dbReference type="EMBL" id="EFA43094.1"/>
    </source>
</evidence>
<evidence type="ECO:0000259" key="2">
    <source>
        <dbReference type="Pfam" id="PF13568"/>
    </source>
</evidence>
<gene>
    <name evidence="3" type="ORF">HMPREF0645_2447</name>
</gene>
<dbReference type="InterPro" id="IPR025665">
    <property type="entry name" value="Beta-barrel_OMP_2"/>
</dbReference>